<dbReference type="GO" id="GO:0042273">
    <property type="term" value="P:ribosomal large subunit biogenesis"/>
    <property type="evidence" value="ECO:0000318"/>
    <property type="project" value="GO_Central"/>
</dbReference>
<evidence type="ECO:0000256" key="1">
    <source>
        <dbReference type="ARBA" id="ARBA00004046"/>
    </source>
</evidence>
<dbReference type="InParanoid" id="B3SD18"/>
<keyword evidence="4 5" id="KW-0539">Nucleus</keyword>
<evidence type="ECO:0000256" key="2">
    <source>
        <dbReference type="ARBA" id="ARBA00008889"/>
    </source>
</evidence>
<dbReference type="CTD" id="6759370"/>
<proteinExistence type="inferred from homology"/>
<dbReference type="eggNOG" id="KOG0816">
    <property type="taxonomic scope" value="Eukaryota"/>
</dbReference>
<dbReference type="HOGENOM" id="CLU_071690_3_0_1"/>
<gene>
    <name evidence="7" type="ORF">TRIADDRAFT_51180</name>
</gene>
<dbReference type="Gene3D" id="3.30.70.1730">
    <property type="match status" value="1"/>
</dbReference>
<dbReference type="GO" id="GO:0000956">
    <property type="term" value="P:nuclear-transcribed mRNA catabolic process"/>
    <property type="evidence" value="ECO:0000318"/>
    <property type="project" value="GO_Central"/>
</dbReference>
<dbReference type="InterPro" id="IPR001790">
    <property type="entry name" value="Ribosomal_uL10"/>
</dbReference>
<accession>B3SD18</accession>
<dbReference type="STRING" id="10228.B3SD18"/>
<dbReference type="AlphaFoldDB" id="B3SD18"/>
<dbReference type="GeneID" id="6759370"/>
<evidence type="ECO:0000256" key="5">
    <source>
        <dbReference type="RuleBase" id="RU364039"/>
    </source>
</evidence>
<dbReference type="InterPro" id="IPR043164">
    <property type="entry name" value="Ribosomal_uL10-like_insert_sf"/>
</dbReference>
<dbReference type="PANTHER" id="PTHR45841:SF1">
    <property type="entry name" value="MRNA TURNOVER PROTEIN 4 HOMOLOG"/>
    <property type="match status" value="1"/>
</dbReference>
<dbReference type="OMA" id="LEWAENY"/>
<protein>
    <recommendedName>
        <fullName evidence="5">Ribosome assembly factor mrt4</fullName>
    </recommendedName>
</protein>
<dbReference type="GO" id="GO:0000027">
    <property type="term" value="P:ribosomal large subunit assembly"/>
    <property type="evidence" value="ECO:0007669"/>
    <property type="project" value="InterPro"/>
</dbReference>
<dbReference type="FunFam" id="3.90.105.20:FF:000003">
    <property type="entry name" value="Ribosome assembly factor mrt4"/>
    <property type="match status" value="1"/>
</dbReference>
<dbReference type="GO" id="GO:0005730">
    <property type="term" value="C:nucleolus"/>
    <property type="evidence" value="ECO:0000318"/>
    <property type="project" value="GO_Central"/>
</dbReference>
<evidence type="ECO:0000256" key="3">
    <source>
        <dbReference type="ARBA" id="ARBA00022490"/>
    </source>
</evidence>
<dbReference type="Proteomes" id="UP000009022">
    <property type="component" value="Unassembled WGS sequence"/>
</dbReference>
<dbReference type="OrthoDB" id="10262308at2759"/>
<evidence type="ECO:0000313" key="8">
    <source>
        <dbReference type="Proteomes" id="UP000009022"/>
    </source>
</evidence>
<name>B3SD18_TRIAD</name>
<evidence type="ECO:0000256" key="4">
    <source>
        <dbReference type="ARBA" id="ARBA00023242"/>
    </source>
</evidence>
<dbReference type="SUPFAM" id="SSF160369">
    <property type="entry name" value="Ribosomal protein L10-like"/>
    <property type="match status" value="1"/>
</dbReference>
<dbReference type="GO" id="GO:0030687">
    <property type="term" value="C:preribosome, large subunit precursor"/>
    <property type="evidence" value="ECO:0000318"/>
    <property type="project" value="GO_Central"/>
</dbReference>
<dbReference type="Gene3D" id="3.90.105.20">
    <property type="match status" value="1"/>
</dbReference>
<reference evidence="7 8" key="1">
    <citation type="journal article" date="2008" name="Nature">
        <title>The Trichoplax genome and the nature of placozoans.</title>
        <authorList>
            <person name="Srivastava M."/>
            <person name="Begovic E."/>
            <person name="Chapman J."/>
            <person name="Putnam N.H."/>
            <person name="Hellsten U."/>
            <person name="Kawashima T."/>
            <person name="Kuo A."/>
            <person name="Mitros T."/>
            <person name="Salamov A."/>
            <person name="Carpenter M.L."/>
            <person name="Signorovitch A.Y."/>
            <person name="Moreno M.A."/>
            <person name="Kamm K."/>
            <person name="Grimwood J."/>
            <person name="Schmutz J."/>
            <person name="Shapiro H."/>
            <person name="Grigoriev I.V."/>
            <person name="Buss L.W."/>
            <person name="Schierwater B."/>
            <person name="Dellaporta S.L."/>
            <person name="Rokhsar D.S."/>
        </authorList>
    </citation>
    <scope>NUCLEOTIDE SEQUENCE [LARGE SCALE GENOMIC DNA]</scope>
    <source>
        <strain evidence="7 8">Grell-BS-1999</strain>
    </source>
</reference>
<dbReference type="FunFam" id="3.30.70.1730:FF:000004">
    <property type="entry name" value="Ribosome assembly factor mrt4"/>
    <property type="match status" value="1"/>
</dbReference>
<dbReference type="Pfam" id="PF17777">
    <property type="entry name" value="RL10P_insert"/>
    <property type="match status" value="1"/>
</dbReference>
<dbReference type="RefSeq" id="XP_002118135.1">
    <property type="nucleotide sequence ID" value="XM_002118099.1"/>
</dbReference>
<dbReference type="EMBL" id="DS985275">
    <property type="protein sequence ID" value="EDV19360.1"/>
    <property type="molecule type" value="Genomic_DNA"/>
</dbReference>
<dbReference type="Pfam" id="PF00466">
    <property type="entry name" value="Ribosomal_L10"/>
    <property type="match status" value="1"/>
</dbReference>
<keyword evidence="5" id="KW-0690">Ribosome biogenesis</keyword>
<keyword evidence="8" id="KW-1185">Reference proteome</keyword>
<dbReference type="InterPro" id="IPR043141">
    <property type="entry name" value="Ribosomal_uL10-like_sf"/>
</dbReference>
<dbReference type="GO" id="GO:0006364">
    <property type="term" value="P:rRNA processing"/>
    <property type="evidence" value="ECO:0000318"/>
    <property type="project" value="GO_Central"/>
</dbReference>
<comment type="subunit">
    <text evidence="5">Associates with the pre-60S ribosomal particle.</text>
</comment>
<evidence type="ECO:0000313" key="7">
    <source>
        <dbReference type="EMBL" id="EDV19360.1"/>
    </source>
</evidence>
<dbReference type="InterPro" id="IPR051742">
    <property type="entry name" value="Ribosome_Assembly_uL10"/>
</dbReference>
<comment type="subcellular location">
    <subcellularLocation>
        <location evidence="5">Cytoplasm</location>
    </subcellularLocation>
    <subcellularLocation>
        <location evidence="5">Nucleus</location>
        <location evidence="5">Nucleolus</location>
    </subcellularLocation>
</comment>
<feature type="domain" description="Large ribosomal subunit protein uL10-like insertion" evidence="6">
    <location>
        <begin position="125"/>
        <end position="214"/>
    </location>
</feature>
<dbReference type="CDD" id="cd05796">
    <property type="entry name" value="Ribosomal_P0_like"/>
    <property type="match status" value="1"/>
</dbReference>
<dbReference type="GO" id="GO:0005737">
    <property type="term" value="C:cytoplasm"/>
    <property type="evidence" value="ECO:0007669"/>
    <property type="project" value="UniProtKB-SubCell"/>
</dbReference>
<dbReference type="InterPro" id="IPR040637">
    <property type="entry name" value="Ribosomal_uL10-like_insert"/>
</dbReference>
<organism evidence="7 8">
    <name type="scientific">Trichoplax adhaerens</name>
    <name type="common">Trichoplax reptans</name>
    <dbReference type="NCBI Taxonomy" id="10228"/>
    <lineage>
        <taxon>Eukaryota</taxon>
        <taxon>Metazoa</taxon>
        <taxon>Placozoa</taxon>
        <taxon>Uniplacotomia</taxon>
        <taxon>Trichoplacea</taxon>
        <taxon>Trichoplacidae</taxon>
        <taxon>Trichoplax</taxon>
    </lineage>
</organism>
<comment type="similarity">
    <text evidence="2 5">Belongs to the universal ribosomal protein uL10 family.</text>
</comment>
<dbReference type="PhylomeDB" id="B3SD18"/>
<dbReference type="InterPro" id="IPR033867">
    <property type="entry name" value="Mrt4"/>
</dbReference>
<dbReference type="KEGG" id="tad:TRIADDRAFT_51180"/>
<sequence>MPKSKRNKIVSLTKTKGKNFDHKKDLIEQIRTCADNYQHAFVFSVENMRNNKLKEVRNLWKDSRFFLGKNNIAQIALGRSVQDEYKDGLHHIAKKLKGNVGLLFTNCNKDEAIQWFSKFAENDYARAGFEATLDVELPEGKSKIVSTNNSSYFNGMTTGPIDQFPHSMEPYLRQLGMPTCLKKGIVTLSTNYTVCKVGDKLTPEQAKVLKLFNIPLATFRVQLLSIWSADGLFEDL</sequence>
<dbReference type="PANTHER" id="PTHR45841">
    <property type="entry name" value="MRNA TURNOVER PROTEIN 4 MRTO4"/>
    <property type="match status" value="1"/>
</dbReference>
<evidence type="ECO:0000259" key="6">
    <source>
        <dbReference type="Pfam" id="PF17777"/>
    </source>
</evidence>
<comment type="function">
    <text evidence="1 5">Component of the ribosome assembly machinery. Nuclear paralog of the ribosomal protein P0, it binds pre-60S subunits at an early stage of assembly in the nucleolus, and is replaced by P0 in cytoplasmic pre-60S subunits and mature 80S ribosomes.</text>
</comment>
<keyword evidence="3 5" id="KW-0963">Cytoplasm</keyword>